<protein>
    <recommendedName>
        <fullName evidence="6">GDT1 family protein</fullName>
    </recommendedName>
</protein>
<feature type="transmembrane region" description="Helical" evidence="6">
    <location>
        <begin position="37"/>
        <end position="61"/>
    </location>
</feature>
<proteinExistence type="inferred from homology"/>
<accession>E1ZQN5</accession>
<evidence type="ECO:0000256" key="3">
    <source>
        <dbReference type="ARBA" id="ARBA00022692"/>
    </source>
</evidence>
<gene>
    <name evidence="8" type="ORF">CHLNCDRAFT_27561</name>
</gene>
<dbReference type="GO" id="GO:0005384">
    <property type="term" value="F:manganese ion transmembrane transporter activity"/>
    <property type="evidence" value="ECO:0007669"/>
    <property type="project" value="TreeGrafter"/>
</dbReference>
<dbReference type="eggNOG" id="KOG2881">
    <property type="taxonomic scope" value="Eukaryota"/>
</dbReference>
<evidence type="ECO:0000256" key="7">
    <source>
        <dbReference type="SAM" id="Coils"/>
    </source>
</evidence>
<dbReference type="PANTHER" id="PTHR12608:SF7">
    <property type="entry name" value="PROTEIN PAM71-HOMOLOG, CHLOROPLASTIC"/>
    <property type="match status" value="1"/>
</dbReference>
<evidence type="ECO:0000256" key="6">
    <source>
        <dbReference type="RuleBase" id="RU365102"/>
    </source>
</evidence>
<feature type="transmembrane region" description="Helical" evidence="6">
    <location>
        <begin position="164"/>
        <end position="186"/>
    </location>
</feature>
<dbReference type="GO" id="GO:0032472">
    <property type="term" value="P:Golgi calcium ion transport"/>
    <property type="evidence" value="ECO:0007669"/>
    <property type="project" value="TreeGrafter"/>
</dbReference>
<dbReference type="GO" id="GO:0032468">
    <property type="term" value="P:Golgi calcium ion homeostasis"/>
    <property type="evidence" value="ECO:0007669"/>
    <property type="project" value="TreeGrafter"/>
</dbReference>
<keyword evidence="9" id="KW-1185">Reference proteome</keyword>
<keyword evidence="7" id="KW-0175">Coiled coil</keyword>
<feature type="transmembrane region" description="Helical" evidence="6">
    <location>
        <begin position="6"/>
        <end position="30"/>
    </location>
</feature>
<dbReference type="OMA" id="LAMQFEK"/>
<keyword evidence="4 6" id="KW-1133">Transmembrane helix</keyword>
<keyword evidence="3 6" id="KW-0812">Transmembrane</keyword>
<dbReference type="GeneID" id="17351267"/>
<dbReference type="KEGG" id="cvr:CHLNCDRAFT_27561"/>
<comment type="similarity">
    <text evidence="2 6">Belongs to the GDT1 family.</text>
</comment>
<dbReference type="AlphaFoldDB" id="E1ZQN5"/>
<evidence type="ECO:0000256" key="5">
    <source>
        <dbReference type="ARBA" id="ARBA00023136"/>
    </source>
</evidence>
<dbReference type="Proteomes" id="UP000008141">
    <property type="component" value="Unassembled WGS sequence"/>
</dbReference>
<dbReference type="GO" id="GO:0016020">
    <property type="term" value="C:membrane"/>
    <property type="evidence" value="ECO:0007669"/>
    <property type="project" value="UniProtKB-SubCell"/>
</dbReference>
<dbReference type="FunCoup" id="E1ZQN5">
    <property type="interactions" value="320"/>
</dbReference>
<evidence type="ECO:0000313" key="8">
    <source>
        <dbReference type="EMBL" id="EFN51748.1"/>
    </source>
</evidence>
<feature type="transmembrane region" description="Helical" evidence="6">
    <location>
        <begin position="195"/>
        <end position="214"/>
    </location>
</feature>
<dbReference type="PANTHER" id="PTHR12608">
    <property type="entry name" value="TRANSMEMBRANE PROTEIN HTP-1 RELATED"/>
    <property type="match status" value="1"/>
</dbReference>
<evidence type="ECO:0000256" key="4">
    <source>
        <dbReference type="ARBA" id="ARBA00022989"/>
    </source>
</evidence>
<dbReference type="EMBL" id="GL433860">
    <property type="protein sequence ID" value="EFN51748.1"/>
    <property type="molecule type" value="Genomic_DNA"/>
</dbReference>
<dbReference type="GO" id="GO:0009507">
    <property type="term" value="C:chloroplast"/>
    <property type="evidence" value="ECO:0007669"/>
    <property type="project" value="TreeGrafter"/>
</dbReference>
<dbReference type="RefSeq" id="XP_005843850.1">
    <property type="nucleotide sequence ID" value="XM_005843788.1"/>
</dbReference>
<evidence type="ECO:0000256" key="2">
    <source>
        <dbReference type="ARBA" id="ARBA00009190"/>
    </source>
</evidence>
<evidence type="ECO:0000313" key="9">
    <source>
        <dbReference type="Proteomes" id="UP000008141"/>
    </source>
</evidence>
<keyword evidence="5 6" id="KW-0472">Membrane</keyword>
<dbReference type="GO" id="GO:0015085">
    <property type="term" value="F:calcium ion transmembrane transporter activity"/>
    <property type="evidence" value="ECO:0007669"/>
    <property type="project" value="TreeGrafter"/>
</dbReference>
<feature type="coiled-coil region" evidence="7">
    <location>
        <begin position="92"/>
        <end position="119"/>
    </location>
</feature>
<name>E1ZQN5_CHLVA</name>
<dbReference type="InterPro" id="IPR049555">
    <property type="entry name" value="GDT1-like_CS"/>
</dbReference>
<organism evidence="9">
    <name type="scientific">Chlorella variabilis</name>
    <name type="common">Green alga</name>
    <dbReference type="NCBI Taxonomy" id="554065"/>
    <lineage>
        <taxon>Eukaryota</taxon>
        <taxon>Viridiplantae</taxon>
        <taxon>Chlorophyta</taxon>
        <taxon>core chlorophytes</taxon>
        <taxon>Trebouxiophyceae</taxon>
        <taxon>Chlorellales</taxon>
        <taxon>Chlorellaceae</taxon>
        <taxon>Chlorella clade</taxon>
        <taxon>Chlorella</taxon>
    </lineage>
</organism>
<dbReference type="OrthoDB" id="442680at2759"/>
<dbReference type="InParanoid" id="E1ZQN5"/>
<dbReference type="InterPro" id="IPR001727">
    <property type="entry name" value="GDT1-like"/>
</dbReference>
<sequence>MLAKSGFFAAFSLIFFSELGDKTFFIAALLAMRCGKWVSFVGSTGALAAMTVISVGIGFAVKRVPTVLESSEVLGQWVGAALLVYFGLRTLKDAWEKTEEAADDELADAEEEVKSAEKGGKIHGRQAPMKALLEVASLIFVAEWGDRSMLATIALGAVQSPLGVAGGAIVGHAVATLIAVIGGAVLSKHISERTVAFLSGVLFLVFAGASIMGVA</sequence>
<dbReference type="GO" id="GO:0005794">
    <property type="term" value="C:Golgi apparatus"/>
    <property type="evidence" value="ECO:0007669"/>
    <property type="project" value="TreeGrafter"/>
</dbReference>
<comment type="subcellular location">
    <subcellularLocation>
        <location evidence="1 6">Membrane</location>
        <topology evidence="1 6">Multi-pass membrane protein</topology>
    </subcellularLocation>
</comment>
<dbReference type="PROSITE" id="PS01214">
    <property type="entry name" value="UPF0016"/>
    <property type="match status" value="1"/>
</dbReference>
<evidence type="ECO:0000256" key="1">
    <source>
        <dbReference type="ARBA" id="ARBA00004141"/>
    </source>
</evidence>
<dbReference type="Pfam" id="PF01169">
    <property type="entry name" value="GDT1"/>
    <property type="match status" value="2"/>
</dbReference>
<reference evidence="8 9" key="1">
    <citation type="journal article" date="2010" name="Plant Cell">
        <title>The Chlorella variabilis NC64A genome reveals adaptation to photosymbiosis, coevolution with viruses, and cryptic sex.</title>
        <authorList>
            <person name="Blanc G."/>
            <person name="Duncan G."/>
            <person name="Agarkova I."/>
            <person name="Borodovsky M."/>
            <person name="Gurnon J."/>
            <person name="Kuo A."/>
            <person name="Lindquist E."/>
            <person name="Lucas S."/>
            <person name="Pangilinan J."/>
            <person name="Polle J."/>
            <person name="Salamov A."/>
            <person name="Terry A."/>
            <person name="Yamada T."/>
            <person name="Dunigan D.D."/>
            <person name="Grigoriev I.V."/>
            <person name="Claverie J.M."/>
            <person name="Van Etten J.L."/>
        </authorList>
    </citation>
    <scope>NUCLEOTIDE SEQUENCE [LARGE SCALE GENOMIC DNA]</scope>
    <source>
        <strain evidence="8 9">NC64A</strain>
    </source>
</reference>
<comment type="caution">
    <text evidence="6">Lacks conserved residue(s) required for the propagation of feature annotation.</text>
</comment>